<sequence length="63" mass="7421">MGAESAKVKDLKKQLKFEKMQKKHAKEVVKLERSRNSILQQELGRLKFEFDQFSQRLGVVDDK</sequence>
<dbReference type="AlphaFoldDB" id="A0A314UZF6"/>
<proteinExistence type="predicted"/>
<keyword evidence="2" id="KW-1185">Reference proteome</keyword>
<accession>A0A314UZF6</accession>
<dbReference type="Proteomes" id="UP000250321">
    <property type="component" value="Unassembled WGS sequence"/>
</dbReference>
<dbReference type="PANTHER" id="PTHR35480:SF1">
    <property type="entry name" value="MATERNAL EFFECT EMBRYO ARREST 22"/>
    <property type="match status" value="1"/>
</dbReference>
<protein>
    <submittedName>
        <fullName evidence="1">Uncharacterized protein</fullName>
    </submittedName>
</protein>
<gene>
    <name evidence="1" type="ORF">Pyn_27973</name>
</gene>
<organism evidence="1 2">
    <name type="scientific">Prunus yedoensis var. nudiflora</name>
    <dbReference type="NCBI Taxonomy" id="2094558"/>
    <lineage>
        <taxon>Eukaryota</taxon>
        <taxon>Viridiplantae</taxon>
        <taxon>Streptophyta</taxon>
        <taxon>Embryophyta</taxon>
        <taxon>Tracheophyta</taxon>
        <taxon>Spermatophyta</taxon>
        <taxon>Magnoliopsida</taxon>
        <taxon>eudicotyledons</taxon>
        <taxon>Gunneridae</taxon>
        <taxon>Pentapetalae</taxon>
        <taxon>rosids</taxon>
        <taxon>fabids</taxon>
        <taxon>Rosales</taxon>
        <taxon>Rosaceae</taxon>
        <taxon>Amygdaloideae</taxon>
        <taxon>Amygdaleae</taxon>
        <taxon>Prunus</taxon>
    </lineage>
</organism>
<dbReference type="PANTHER" id="PTHR35480">
    <property type="entry name" value="MATERNAL EFFECT EMBRYO ARREST 22"/>
    <property type="match status" value="1"/>
</dbReference>
<evidence type="ECO:0000313" key="2">
    <source>
        <dbReference type="Proteomes" id="UP000250321"/>
    </source>
</evidence>
<comment type="caution">
    <text evidence="1">The sequence shown here is derived from an EMBL/GenBank/DDBJ whole genome shotgun (WGS) entry which is preliminary data.</text>
</comment>
<evidence type="ECO:0000313" key="1">
    <source>
        <dbReference type="EMBL" id="PQM42226.1"/>
    </source>
</evidence>
<reference evidence="1 2" key="1">
    <citation type="submission" date="2018-02" db="EMBL/GenBank/DDBJ databases">
        <title>Draft genome of wild Prunus yedoensis var. nudiflora.</title>
        <authorList>
            <person name="Baek S."/>
            <person name="Kim J.-H."/>
            <person name="Choi K."/>
            <person name="Kim G.-B."/>
            <person name="Cho A."/>
            <person name="Jang H."/>
            <person name="Shin C.-H."/>
            <person name="Yu H.-J."/>
            <person name="Mun J.-H."/>
        </authorList>
    </citation>
    <scope>NUCLEOTIDE SEQUENCE [LARGE SCALE GENOMIC DNA]</scope>
    <source>
        <strain evidence="2">cv. Jeju island</strain>
        <tissue evidence="1">Leaf</tissue>
    </source>
</reference>
<name>A0A314UZF6_PRUYE</name>
<dbReference type="EMBL" id="PJQY01002854">
    <property type="protein sequence ID" value="PQM42226.1"/>
    <property type="molecule type" value="Genomic_DNA"/>
</dbReference>
<dbReference type="STRING" id="2094558.A0A314UZF6"/>
<dbReference type="OrthoDB" id="1933275at2759"/>